<dbReference type="PATRIC" id="fig|1470200.3.peg.1792"/>
<organism evidence="1 2">
    <name type="scientific">Neisseria arctica</name>
    <dbReference type="NCBI Taxonomy" id="1470200"/>
    <lineage>
        <taxon>Bacteria</taxon>
        <taxon>Pseudomonadati</taxon>
        <taxon>Pseudomonadota</taxon>
        <taxon>Betaproteobacteria</taxon>
        <taxon>Neisseriales</taxon>
        <taxon>Neisseriaceae</taxon>
        <taxon>Neisseria</taxon>
    </lineage>
</organism>
<protein>
    <submittedName>
        <fullName evidence="1">Uncharacterized protein</fullName>
    </submittedName>
</protein>
<proteinExistence type="predicted"/>
<name>A0A0J0YT62_9NEIS</name>
<keyword evidence="2" id="KW-1185">Reference proteome</keyword>
<dbReference type="STRING" id="1470200.PL75_03405"/>
<sequence>MQNTTIAAIAAFLMFGCVSFTPTSCDQQAALERKYEVITPKPTDDTAERLNALESAARAAEIEALKQYEQMDYQFFRGDAEAYK</sequence>
<evidence type="ECO:0000313" key="2">
    <source>
        <dbReference type="Proteomes" id="UP000036027"/>
    </source>
</evidence>
<dbReference type="Proteomes" id="UP000036027">
    <property type="component" value="Unassembled WGS sequence"/>
</dbReference>
<comment type="caution">
    <text evidence="1">The sequence shown here is derived from an EMBL/GenBank/DDBJ whole genome shotgun (WGS) entry which is preliminary data.</text>
</comment>
<evidence type="ECO:0000313" key="1">
    <source>
        <dbReference type="EMBL" id="KLT73281.1"/>
    </source>
</evidence>
<dbReference type="AlphaFoldDB" id="A0A0J0YT62"/>
<dbReference type="EMBL" id="JTDO01000004">
    <property type="protein sequence ID" value="KLT73281.1"/>
    <property type="molecule type" value="Genomic_DNA"/>
</dbReference>
<dbReference type="RefSeq" id="WP_047760513.1">
    <property type="nucleotide sequence ID" value="NZ_CP091510.1"/>
</dbReference>
<gene>
    <name evidence="1" type="ORF">PL75_03405</name>
</gene>
<accession>A0A0J0YT62</accession>
<reference evidence="1 2" key="1">
    <citation type="submission" date="2014-11" db="EMBL/GenBank/DDBJ databases">
        <title>Genome of a novel goose pathogen.</title>
        <authorList>
            <person name="Hansen C.M."/>
            <person name="Hueffer K."/>
            <person name="Choi S.C."/>
        </authorList>
    </citation>
    <scope>NUCLEOTIDE SEQUENCE [LARGE SCALE GENOMIC DNA]</scope>
    <source>
        <strain evidence="1 2">KH1503</strain>
    </source>
</reference>